<name>A0A507R2E6_MONPU</name>
<feature type="compositionally biased region" description="Basic and acidic residues" evidence="1">
    <location>
        <begin position="199"/>
        <end position="211"/>
    </location>
</feature>
<gene>
    <name evidence="2" type="ORF">MPDQ_007474</name>
</gene>
<dbReference type="Proteomes" id="UP000319663">
    <property type="component" value="Unassembled WGS sequence"/>
</dbReference>
<keyword evidence="3" id="KW-1185">Reference proteome</keyword>
<protein>
    <submittedName>
        <fullName evidence="2">Uncharacterized protein</fullName>
    </submittedName>
</protein>
<dbReference type="STRING" id="5098.A0A507R2E6"/>
<sequence>MSPTVRRPFASLDRTRMSLLTAKMNQRNEQNGCAKSWRTQTAAGDIENVDPATLNKPSMKRKRGSDEDELSMKGSKESPKTYRLTTLPLTESKHAVYKTPSTPAKPRHTLKPAGRSPKVKSCKISTRRSPITKARPQLRTKRSVIRPFSIATALSNGKQATRAPSAPASWFFEIHVDSEQDEMTNLVQHSTCVLDISDDEGKQKRESRGKENVPPQEVGIDLPRAREQTGAAAGAHKRDMMEDRSPLAELNAADFYGAGCNAFSCVIIHDDSEKAVGMKKPAPAPLQTSASQFVPRAEQSAVPSIVSLLETTASAKNAAKPAKSSNAQFEILEDGASDTEIHPATTQSTTS</sequence>
<evidence type="ECO:0000313" key="2">
    <source>
        <dbReference type="EMBL" id="TQB76553.1"/>
    </source>
</evidence>
<feature type="compositionally biased region" description="Polar residues" evidence="1">
    <location>
        <begin position="24"/>
        <end position="42"/>
    </location>
</feature>
<feature type="region of interest" description="Disordered" evidence="1">
    <location>
        <begin position="332"/>
        <end position="351"/>
    </location>
</feature>
<feature type="region of interest" description="Disordered" evidence="1">
    <location>
        <begin position="197"/>
        <end position="217"/>
    </location>
</feature>
<proteinExistence type="predicted"/>
<reference evidence="2 3" key="1">
    <citation type="submission" date="2019-06" db="EMBL/GenBank/DDBJ databases">
        <title>Wine fermentation using esterase from Monascus purpureus.</title>
        <authorList>
            <person name="Geng C."/>
            <person name="Zhang Y."/>
        </authorList>
    </citation>
    <scope>NUCLEOTIDE SEQUENCE [LARGE SCALE GENOMIC DNA]</scope>
    <source>
        <strain evidence="2">HQ1</strain>
    </source>
</reference>
<accession>A0A507R2E6</accession>
<dbReference type="EMBL" id="VIFY01000008">
    <property type="protein sequence ID" value="TQB76553.1"/>
    <property type="molecule type" value="Genomic_DNA"/>
</dbReference>
<dbReference type="AlphaFoldDB" id="A0A507R2E6"/>
<feature type="region of interest" description="Disordered" evidence="1">
    <location>
        <begin position="24"/>
        <end position="81"/>
    </location>
</feature>
<evidence type="ECO:0000313" key="3">
    <source>
        <dbReference type="Proteomes" id="UP000319663"/>
    </source>
</evidence>
<feature type="region of interest" description="Disordered" evidence="1">
    <location>
        <begin position="96"/>
        <end position="139"/>
    </location>
</feature>
<feature type="compositionally biased region" description="Basic and acidic residues" evidence="1">
    <location>
        <begin position="70"/>
        <end position="80"/>
    </location>
</feature>
<evidence type="ECO:0000256" key="1">
    <source>
        <dbReference type="SAM" id="MobiDB-lite"/>
    </source>
</evidence>
<organism evidence="2 3">
    <name type="scientific">Monascus purpureus</name>
    <name type="common">Red mold</name>
    <name type="synonym">Monascus anka</name>
    <dbReference type="NCBI Taxonomy" id="5098"/>
    <lineage>
        <taxon>Eukaryota</taxon>
        <taxon>Fungi</taxon>
        <taxon>Dikarya</taxon>
        <taxon>Ascomycota</taxon>
        <taxon>Pezizomycotina</taxon>
        <taxon>Eurotiomycetes</taxon>
        <taxon>Eurotiomycetidae</taxon>
        <taxon>Eurotiales</taxon>
        <taxon>Aspergillaceae</taxon>
        <taxon>Monascus</taxon>
    </lineage>
</organism>
<comment type="caution">
    <text evidence="2">The sequence shown here is derived from an EMBL/GenBank/DDBJ whole genome shotgun (WGS) entry which is preliminary data.</text>
</comment>